<name>A0A067PB04_9AGAM</name>
<dbReference type="InterPro" id="IPR023610">
    <property type="entry name" value="PInositol-4/5-P-5/4-kinase"/>
</dbReference>
<feature type="non-terminal residue" evidence="1">
    <location>
        <position position="1"/>
    </location>
</feature>
<dbReference type="GO" id="GO:0005886">
    <property type="term" value="C:plasma membrane"/>
    <property type="evidence" value="ECO:0007669"/>
    <property type="project" value="TreeGrafter"/>
</dbReference>
<dbReference type="Gene3D" id="3.30.800.10">
    <property type="entry name" value="Phosphatidylinositol Phosphate Kinase II Beta"/>
    <property type="match status" value="1"/>
</dbReference>
<accession>A0A067PB04</accession>
<dbReference type="OrthoDB" id="2444060at2759"/>
<dbReference type="InterPro" id="IPR027484">
    <property type="entry name" value="PInositol-4-P-5-kinase_N"/>
</dbReference>
<dbReference type="STRING" id="933084.A0A067PB04"/>
<dbReference type="GO" id="GO:0016308">
    <property type="term" value="F:1-phosphatidylinositol-4-phosphate 5-kinase activity"/>
    <property type="evidence" value="ECO:0007669"/>
    <property type="project" value="TreeGrafter"/>
</dbReference>
<dbReference type="HOGENOM" id="CLU_1227345_0_0_1"/>
<keyword evidence="2" id="KW-1185">Reference proteome</keyword>
<proteinExistence type="predicted"/>
<dbReference type="EMBL" id="KL197742">
    <property type="protein sequence ID" value="KDQ52108.1"/>
    <property type="molecule type" value="Genomic_DNA"/>
</dbReference>
<sequence>EDDRVVVGSWIGDNHVNHVLMYSMLTGIRIVVSVFLRSCLLMRIVGVSFFEHRSPSTSSGNELTPATKYDFKFKDYAPWVFRGLREEFLHLGHSDYLVSEHSLLQSMLRRYYERAKGNPHTLLSCHPGIANDSDLALLPEEGGLPIWCLWRHLSFCRSSSLAQVKLGCSTRPNVPEPKTMNFYMEITRRQQRDSVASRWRYLGSVDRGRSEMTEFVRGITSSSEYT</sequence>
<evidence type="ECO:0000313" key="2">
    <source>
        <dbReference type="Proteomes" id="UP000027265"/>
    </source>
</evidence>
<dbReference type="PANTHER" id="PTHR23086">
    <property type="entry name" value="PHOSPHATIDYLINOSITOL-4-PHOSPHATE 5-KINASE"/>
    <property type="match status" value="1"/>
</dbReference>
<dbReference type="GO" id="GO:0046854">
    <property type="term" value="P:phosphatidylinositol phosphate biosynthetic process"/>
    <property type="evidence" value="ECO:0007669"/>
    <property type="project" value="TreeGrafter"/>
</dbReference>
<dbReference type="PANTHER" id="PTHR23086:SF8">
    <property type="entry name" value="PHOSPHATIDYLINOSITOL 5-PHOSPHATE 4-KINASE, ISOFORM A"/>
    <property type="match status" value="1"/>
</dbReference>
<reference evidence="2" key="1">
    <citation type="journal article" date="2014" name="Proc. Natl. Acad. Sci. U.S.A.">
        <title>Extensive sampling of basidiomycete genomes demonstrates inadequacy of the white-rot/brown-rot paradigm for wood decay fungi.</title>
        <authorList>
            <person name="Riley R."/>
            <person name="Salamov A.A."/>
            <person name="Brown D.W."/>
            <person name="Nagy L.G."/>
            <person name="Floudas D."/>
            <person name="Held B.W."/>
            <person name="Levasseur A."/>
            <person name="Lombard V."/>
            <person name="Morin E."/>
            <person name="Otillar R."/>
            <person name="Lindquist E.A."/>
            <person name="Sun H."/>
            <person name="LaButti K.M."/>
            <person name="Schmutz J."/>
            <person name="Jabbour D."/>
            <person name="Luo H."/>
            <person name="Baker S.E."/>
            <person name="Pisabarro A.G."/>
            <person name="Walton J.D."/>
            <person name="Blanchette R.A."/>
            <person name="Henrissat B."/>
            <person name="Martin F."/>
            <person name="Cullen D."/>
            <person name="Hibbett D.S."/>
            <person name="Grigoriev I.V."/>
        </authorList>
    </citation>
    <scope>NUCLEOTIDE SEQUENCE [LARGE SCALE GENOMIC DNA]</scope>
    <source>
        <strain evidence="2">MUCL 33604</strain>
    </source>
</reference>
<dbReference type="InParanoid" id="A0A067PB04"/>
<dbReference type="Proteomes" id="UP000027265">
    <property type="component" value="Unassembled WGS sequence"/>
</dbReference>
<organism evidence="1 2">
    <name type="scientific">Jaapia argillacea MUCL 33604</name>
    <dbReference type="NCBI Taxonomy" id="933084"/>
    <lineage>
        <taxon>Eukaryota</taxon>
        <taxon>Fungi</taxon>
        <taxon>Dikarya</taxon>
        <taxon>Basidiomycota</taxon>
        <taxon>Agaricomycotina</taxon>
        <taxon>Agaricomycetes</taxon>
        <taxon>Agaricomycetidae</taxon>
        <taxon>Jaapiales</taxon>
        <taxon>Jaapiaceae</taxon>
        <taxon>Jaapia</taxon>
    </lineage>
</organism>
<dbReference type="AlphaFoldDB" id="A0A067PB04"/>
<gene>
    <name evidence="1" type="ORF">JAAARDRAFT_139180</name>
</gene>
<dbReference type="SUPFAM" id="SSF56104">
    <property type="entry name" value="SAICAR synthase-like"/>
    <property type="match status" value="1"/>
</dbReference>
<evidence type="ECO:0000313" key="1">
    <source>
        <dbReference type="EMBL" id="KDQ52108.1"/>
    </source>
</evidence>
<protein>
    <submittedName>
        <fullName evidence="1">Uncharacterized protein</fullName>
    </submittedName>
</protein>